<dbReference type="Proteomes" id="UP000703590">
    <property type="component" value="Unassembled WGS sequence"/>
</dbReference>
<keyword evidence="1" id="KW-0732">Signal</keyword>
<sequence length="276" mass="29330">MKPLLNILLLASLSVVSSNAFDLNSFLKKGTTLLESSNNPDSTASLSALSSHEVSQGLKEALRKGIEASIAQLGTTDGFYGDQLVKILMPQSMQNAADLVKKAGGARYVDDFVLAMNRAAEESVSTIAPLFANALSSMSVEDAKGILTSGDNAATTYFKNKTNADIVIAVAPIIQTNMEKNSVYTYYTNVKEYYDNLSQSALATSVKNSNLMAIASSVSGVTLGNGALLSKEELDAYMSTKTAEGLFAIIAKEEEKIRNSISARSTPLLKKVFGAL</sequence>
<reference evidence="3" key="1">
    <citation type="submission" date="2021-02" db="EMBL/GenBank/DDBJ databases">
        <title>Sulfurospirillum tamanensis sp. nov.</title>
        <authorList>
            <person name="Merkel A.Y."/>
        </authorList>
    </citation>
    <scope>NUCLEOTIDE SEQUENCE [LARGE SCALE GENOMIC DNA]</scope>
    <source>
        <strain evidence="3">T05b</strain>
    </source>
</reference>
<accession>A0ABS2WS95</accession>
<proteinExistence type="predicted"/>
<evidence type="ECO:0000313" key="2">
    <source>
        <dbReference type="EMBL" id="MBN2964380.1"/>
    </source>
</evidence>
<feature type="chain" id="PRO_5045795014" evidence="1">
    <location>
        <begin position="21"/>
        <end position="276"/>
    </location>
</feature>
<gene>
    <name evidence="2" type="ORF">JWV37_06280</name>
</gene>
<feature type="signal peptide" evidence="1">
    <location>
        <begin position="1"/>
        <end position="20"/>
    </location>
</feature>
<reference evidence="2 3" key="3">
    <citation type="submission" date="2021-02" db="EMBL/GenBank/DDBJ databases">
        <authorList>
            <person name="Merkel A.Y."/>
        </authorList>
    </citation>
    <scope>NUCLEOTIDE SEQUENCE [LARGE SCALE GENOMIC DNA]</scope>
    <source>
        <strain evidence="2 3">T05b</strain>
    </source>
</reference>
<dbReference type="RefSeq" id="WP_205458932.1">
    <property type="nucleotide sequence ID" value="NZ_JAFHKK010000011.1"/>
</dbReference>
<keyword evidence="3" id="KW-1185">Reference proteome</keyword>
<evidence type="ECO:0000256" key="1">
    <source>
        <dbReference type="SAM" id="SignalP"/>
    </source>
</evidence>
<protein>
    <submittedName>
        <fullName evidence="2">DUF4197 domain-containing protein</fullName>
    </submittedName>
</protein>
<organism evidence="2 3">
    <name type="scientific">Sulfurospirillum tamanense</name>
    <dbReference type="NCBI Taxonomy" id="2813362"/>
    <lineage>
        <taxon>Bacteria</taxon>
        <taxon>Pseudomonadati</taxon>
        <taxon>Campylobacterota</taxon>
        <taxon>Epsilonproteobacteria</taxon>
        <taxon>Campylobacterales</taxon>
        <taxon>Sulfurospirillaceae</taxon>
        <taxon>Sulfurospirillum</taxon>
    </lineage>
</organism>
<dbReference type="Pfam" id="PF13852">
    <property type="entry name" value="DUF4197"/>
    <property type="match status" value="1"/>
</dbReference>
<name>A0ABS2WS95_9BACT</name>
<dbReference type="EMBL" id="JAFHKK010000011">
    <property type="protein sequence ID" value="MBN2964380.1"/>
    <property type="molecule type" value="Genomic_DNA"/>
</dbReference>
<comment type="caution">
    <text evidence="2">The sequence shown here is derived from an EMBL/GenBank/DDBJ whole genome shotgun (WGS) entry which is preliminary data.</text>
</comment>
<reference evidence="2 3" key="2">
    <citation type="submission" date="2021-02" db="EMBL/GenBank/DDBJ databases">
        <title>Sulfurospirillum tamanensis sp. nov.</title>
        <authorList>
            <person name="Frolova A."/>
            <person name="Merkel A."/>
            <person name="Slobodkin A."/>
        </authorList>
    </citation>
    <scope>NUCLEOTIDE SEQUENCE [LARGE SCALE GENOMIC DNA]</scope>
    <source>
        <strain evidence="2 3">T05b</strain>
    </source>
</reference>
<evidence type="ECO:0000313" key="3">
    <source>
        <dbReference type="Proteomes" id="UP000703590"/>
    </source>
</evidence>
<dbReference type="InterPro" id="IPR025245">
    <property type="entry name" value="DUF4197"/>
</dbReference>